<dbReference type="GeneID" id="26837861"/>
<proteinExistence type="predicted"/>
<evidence type="ECO:0000313" key="3">
    <source>
        <dbReference type="EMBL" id="KSA03367.1"/>
    </source>
</evidence>
<feature type="compositionally biased region" description="Basic and acidic residues" evidence="1">
    <location>
        <begin position="575"/>
        <end position="589"/>
    </location>
</feature>
<dbReference type="EMBL" id="LMYN01000010">
    <property type="protein sequence ID" value="KSA03367.1"/>
    <property type="molecule type" value="Genomic_DNA"/>
</dbReference>
<keyword evidence="4" id="KW-1185">Reference proteome</keyword>
<feature type="region of interest" description="Disordered" evidence="1">
    <location>
        <begin position="571"/>
        <end position="618"/>
    </location>
</feature>
<dbReference type="OrthoDB" id="4489171at2759"/>
<sequence length="618" mass="71341">MKSDDNIKKLTEMGFSEEQAVNALNITKNDVESAIAYLFEDPIEIDTPSTNDQLVPYNDSVNVLNPNDIPDLSLYQSVPQAYGSVSENVQYDEERTEEQHEDIDFEHYEYFEKPVETCILDNIESIQRDDEPPVILNKRSGFLENYYIPIITILAQLGEVKSAFLKPLEYDLEYDSNWAVGKPQNISIPSNLDELKESSYKFFIELQKVIGFLEGQSERSFISGDNLIANLPNDMKKRLVNNRIETVDELLPKLYESLKNNYDTMFGNDVVVDRLFKSSVESVNEELINNIFTFDVDVEYRHKSLYESFNELFWGTELEMLGNVRLIDTSKILTIQLVGDEDSYADTNFQVDEIFYPELYSSEYYPIVSEMNNKRNEIIKQRMKISNEIMQLNSFEGKKVKGFLQTTIEYLKGQNSDVRDLQELSDQIGNQKVKLSDNLDGLNELYSKLDVRNYENVLEKIRSKNIKPPTKYTLIGIVLSDTEYYYKYKGTSCWIYQKGIYSSNNIITDYEIDELDFATIQQDILQYTSVGAKPMLLIYAAVDILDRSFNLDNNKLNAFFKADNSKYSSQLSEAEDSRKDNDMDIREDLNQDTGDLSKLNSPDQEANQNPSEDALIDL</sequence>
<dbReference type="InterPro" id="IPR055335">
    <property type="entry name" value="Ucp6/RUP1"/>
</dbReference>
<dbReference type="GO" id="GO:0016579">
    <property type="term" value="P:protein deubiquitination"/>
    <property type="evidence" value="ECO:0007669"/>
    <property type="project" value="TreeGrafter"/>
</dbReference>
<dbReference type="SUPFAM" id="SSF46934">
    <property type="entry name" value="UBA-like"/>
    <property type="match status" value="1"/>
</dbReference>
<comment type="caution">
    <text evidence="3">The sequence shown here is derived from an EMBL/GenBank/DDBJ whole genome shotgun (WGS) entry which is preliminary data.</text>
</comment>
<feature type="compositionally biased region" description="Polar residues" evidence="1">
    <location>
        <begin position="591"/>
        <end position="611"/>
    </location>
</feature>
<dbReference type="Proteomes" id="UP000054251">
    <property type="component" value="Unassembled WGS sequence"/>
</dbReference>
<organism evidence="3 4">
    <name type="scientific">Debaryomyces fabryi</name>
    <dbReference type="NCBI Taxonomy" id="58627"/>
    <lineage>
        <taxon>Eukaryota</taxon>
        <taxon>Fungi</taxon>
        <taxon>Dikarya</taxon>
        <taxon>Ascomycota</taxon>
        <taxon>Saccharomycotina</taxon>
        <taxon>Pichiomycetes</taxon>
        <taxon>Debaryomycetaceae</taxon>
        <taxon>Debaryomyces</taxon>
    </lineage>
</organism>
<dbReference type="PANTHER" id="PTHR39597:SF1">
    <property type="entry name" value="UBA DOMAIN-CONTAINING PROTEIN RUP1"/>
    <property type="match status" value="1"/>
</dbReference>
<reference evidence="3 4" key="1">
    <citation type="submission" date="2015-11" db="EMBL/GenBank/DDBJ databases">
        <title>The genome of Debaryomyces fabryi.</title>
        <authorList>
            <person name="Tafer H."/>
            <person name="Lopandic K."/>
        </authorList>
    </citation>
    <scope>NUCLEOTIDE SEQUENCE [LARGE SCALE GENOMIC DNA]</scope>
    <source>
        <strain evidence="3 4">CBS 789</strain>
    </source>
</reference>
<gene>
    <name evidence="3" type="ORF">AC631_00852</name>
</gene>
<dbReference type="SMART" id="SM00165">
    <property type="entry name" value="UBA"/>
    <property type="match status" value="1"/>
</dbReference>
<dbReference type="PROSITE" id="PS50030">
    <property type="entry name" value="UBA"/>
    <property type="match status" value="1"/>
</dbReference>
<evidence type="ECO:0000313" key="4">
    <source>
        <dbReference type="Proteomes" id="UP000054251"/>
    </source>
</evidence>
<dbReference type="GO" id="GO:0005829">
    <property type="term" value="C:cytosol"/>
    <property type="evidence" value="ECO:0007669"/>
    <property type="project" value="TreeGrafter"/>
</dbReference>
<evidence type="ECO:0000256" key="1">
    <source>
        <dbReference type="SAM" id="MobiDB-lite"/>
    </source>
</evidence>
<feature type="domain" description="UBA" evidence="2">
    <location>
        <begin position="1"/>
        <end position="41"/>
    </location>
</feature>
<dbReference type="Pfam" id="PF00627">
    <property type="entry name" value="UBA"/>
    <property type="match status" value="1"/>
</dbReference>
<dbReference type="InterPro" id="IPR015940">
    <property type="entry name" value="UBA"/>
</dbReference>
<dbReference type="Gene3D" id="1.10.8.10">
    <property type="entry name" value="DNA helicase RuvA subunit, C-terminal domain"/>
    <property type="match status" value="1"/>
</dbReference>
<evidence type="ECO:0000259" key="2">
    <source>
        <dbReference type="PROSITE" id="PS50030"/>
    </source>
</evidence>
<dbReference type="RefSeq" id="XP_015469469.1">
    <property type="nucleotide sequence ID" value="XM_015609682.1"/>
</dbReference>
<protein>
    <recommendedName>
        <fullName evidence="2">UBA domain-containing protein</fullName>
    </recommendedName>
</protein>
<dbReference type="InterPro" id="IPR009060">
    <property type="entry name" value="UBA-like_sf"/>
</dbReference>
<accession>A0A0V1Q4H4</accession>
<dbReference type="GO" id="GO:0005634">
    <property type="term" value="C:nucleus"/>
    <property type="evidence" value="ECO:0007669"/>
    <property type="project" value="TreeGrafter"/>
</dbReference>
<dbReference type="CDD" id="cd14297">
    <property type="entry name" value="UBA2_spUBP14_like"/>
    <property type="match status" value="1"/>
</dbReference>
<name>A0A0V1Q4H4_9ASCO</name>
<dbReference type="PANTHER" id="PTHR39597">
    <property type="entry name" value="UBA DOMAIN-CONTAINING PROTEIN RUP1"/>
    <property type="match status" value="1"/>
</dbReference>
<dbReference type="AlphaFoldDB" id="A0A0V1Q4H4"/>